<reference evidence="2" key="1">
    <citation type="submission" date="2018-02" db="EMBL/GenBank/DDBJ databases">
        <authorList>
            <person name="Hausmann B."/>
        </authorList>
    </citation>
    <scope>NUCLEOTIDE SEQUENCE [LARGE SCALE GENOMIC DNA]</scope>
    <source>
        <strain evidence="2">Peat soil MAG SbA1</strain>
    </source>
</reference>
<gene>
    <name evidence="1" type="ORF">SBA1_460069</name>
</gene>
<dbReference type="Proteomes" id="UP000238701">
    <property type="component" value="Unassembled WGS sequence"/>
</dbReference>
<organism evidence="1 2">
    <name type="scientific">Candidatus Sulfotelmatobacter kueseliae</name>
    <dbReference type="NCBI Taxonomy" id="2042962"/>
    <lineage>
        <taxon>Bacteria</taxon>
        <taxon>Pseudomonadati</taxon>
        <taxon>Acidobacteriota</taxon>
        <taxon>Terriglobia</taxon>
        <taxon>Terriglobales</taxon>
        <taxon>Candidatus Korobacteraceae</taxon>
        <taxon>Candidatus Sulfotelmatobacter</taxon>
    </lineage>
</organism>
<accession>A0A2U3KS66</accession>
<evidence type="ECO:0008006" key="3">
    <source>
        <dbReference type="Google" id="ProtNLM"/>
    </source>
</evidence>
<name>A0A2U3KS66_9BACT</name>
<dbReference type="EMBL" id="OMOD01000140">
    <property type="protein sequence ID" value="SPF42472.1"/>
    <property type="molecule type" value="Genomic_DNA"/>
</dbReference>
<dbReference type="AlphaFoldDB" id="A0A2U3KS66"/>
<dbReference type="OrthoDB" id="120386at2"/>
<proteinExistence type="predicted"/>
<protein>
    <recommendedName>
        <fullName evidence="3">TfoX N-terminal domain-containing protein</fullName>
    </recommendedName>
</protein>
<evidence type="ECO:0000313" key="1">
    <source>
        <dbReference type="EMBL" id="SPF42472.1"/>
    </source>
</evidence>
<evidence type="ECO:0000313" key="2">
    <source>
        <dbReference type="Proteomes" id="UP000238701"/>
    </source>
</evidence>
<sequence>MKQKRSSPPKLPATSEQMKAWSAALAGEAGGWPQIKTRGFFGFTALYRNDRIFALLPRTRGMETANSLAFKLESAAASVRRRLEKDARIGSTQMQNARWFTFELSSDGDLHDALGWLSMAYEAAGKTTKSS</sequence>